<evidence type="ECO:0000256" key="7">
    <source>
        <dbReference type="ARBA" id="ARBA00048128"/>
    </source>
</evidence>
<dbReference type="InterPro" id="IPR006204">
    <property type="entry name" value="GHMP_kinase_N_dom"/>
</dbReference>
<organism evidence="10">
    <name type="scientific">Mucochytrium quahogii</name>
    <dbReference type="NCBI Taxonomy" id="96639"/>
    <lineage>
        <taxon>Eukaryota</taxon>
        <taxon>Sar</taxon>
        <taxon>Stramenopiles</taxon>
        <taxon>Bigyra</taxon>
        <taxon>Labyrinthulomycetes</taxon>
        <taxon>Thraustochytrida</taxon>
        <taxon>Thraustochytriidae</taxon>
        <taxon>Mucochytrium</taxon>
    </lineage>
</organism>
<evidence type="ECO:0000259" key="9">
    <source>
        <dbReference type="Pfam" id="PF00483"/>
    </source>
</evidence>
<comment type="similarity">
    <text evidence="1">Belongs to the UDPGP type 2 family.</text>
</comment>
<dbReference type="SUPFAM" id="SSF54211">
    <property type="entry name" value="Ribosomal protein S5 domain 2-like"/>
    <property type="match status" value="1"/>
</dbReference>
<dbReference type="SUPFAM" id="SSF55060">
    <property type="entry name" value="GHMP Kinase, C-terminal domain"/>
    <property type="match status" value="1"/>
</dbReference>
<dbReference type="Gene3D" id="3.30.230.10">
    <property type="match status" value="1"/>
</dbReference>
<reference evidence="10" key="1">
    <citation type="submission" date="2021-01" db="EMBL/GenBank/DDBJ databases">
        <authorList>
            <person name="Corre E."/>
            <person name="Pelletier E."/>
            <person name="Niang G."/>
            <person name="Scheremetjew M."/>
            <person name="Finn R."/>
            <person name="Kale V."/>
            <person name="Holt S."/>
            <person name="Cochrane G."/>
            <person name="Meng A."/>
            <person name="Brown T."/>
            <person name="Cohen L."/>
        </authorList>
    </citation>
    <scope>NUCLEOTIDE SEQUENCE</scope>
    <source>
        <strain evidence="10">NY070348D</strain>
    </source>
</reference>
<dbReference type="InterPro" id="IPR029044">
    <property type="entry name" value="Nucleotide-diphossugar_trans"/>
</dbReference>
<dbReference type="GO" id="GO:0005524">
    <property type="term" value="F:ATP binding"/>
    <property type="evidence" value="ECO:0007669"/>
    <property type="project" value="UniProtKB-KW"/>
</dbReference>
<dbReference type="Pfam" id="PF00288">
    <property type="entry name" value="GHMP_kinases_N"/>
    <property type="match status" value="1"/>
</dbReference>
<feature type="domain" description="GHMP kinase N-terminal" evidence="8">
    <location>
        <begin position="106"/>
        <end position="181"/>
    </location>
</feature>
<evidence type="ECO:0000313" key="10">
    <source>
        <dbReference type="EMBL" id="CAD9679001.1"/>
    </source>
</evidence>
<evidence type="ECO:0000256" key="2">
    <source>
        <dbReference type="ARBA" id="ARBA00012415"/>
    </source>
</evidence>
<dbReference type="PANTHER" id="PTHR43197">
    <property type="entry name" value="UTP--GLUCOSE-1-PHOSPHATE URIDYLYLTRANSFERASE"/>
    <property type="match status" value="1"/>
</dbReference>
<dbReference type="InterPro" id="IPR005771">
    <property type="entry name" value="GalU_uridylyltTrfase_bac/arc"/>
</dbReference>
<dbReference type="EC" id="2.7.7.9" evidence="2"/>
<accession>A0A7S2RRZ4</accession>
<sequence>MSSVDGNELELELFVPGRVCLLGEHSDWAGSFRRFNDKICKGFTLVTGTNQGLYARVKRHPSKLVLTTTDNNGAKSSAEFAMDRDTLLAVAREGGFWCYCAGVAYKMLTENIVGGIEIDNYMTTLPLKKGLSSSAAICVLVARAFNKLYDLRLSVRGEMEYAYQGELLTPSQCGRLDQAVAFGSTPVVMSYDGEFTGVDKVLMNVELHMVIVDLCAQKSTVEILKSLQSAYPFAQNEDHENVHKMLGQLNKDIVDRALVLLTETRPNGLETGEEVLEALGKLFNEAQANFDKYGGKVCPSQLTAPVLHKCLAYGPLQKHIYGGKGVGAGGDGTAQLLCKSAEDQQEVAKIVRNELKMDPILLTISSGVKISTAVIPAGGFAGSLFPASQACKAELFPIFDMVDGLCKPLIVHTVEQLLAEGIERVVLIIQQDDLVQFRRLFHQDVSPGNERNLKPEHKLYAQRLTDMGRRVELVVQRQQKGYGHAVYQARDHVGKRPFMLVLGHHYYYNTPGSRSCVKQILEAHKVAGSSVMGVKRTPLEQVSKFGTIAGSCKEGSGFIQISSIIEKPDQRLAKSSLHVDGFPENEFLTVFGMYAIEHDIFGILEEFIEHDLRDKNGLLPFTPALEELRKTHGVEGVLVEGERFPLNTPEGFVNMNTSLLARRSSP</sequence>
<comment type="catalytic activity">
    <reaction evidence="7">
        <text>alpha-D-glucose 1-phosphate + UTP + H(+) = UDP-alpha-D-glucose + diphosphate</text>
        <dbReference type="Rhea" id="RHEA:19889"/>
        <dbReference type="ChEBI" id="CHEBI:15378"/>
        <dbReference type="ChEBI" id="CHEBI:33019"/>
        <dbReference type="ChEBI" id="CHEBI:46398"/>
        <dbReference type="ChEBI" id="CHEBI:58601"/>
        <dbReference type="ChEBI" id="CHEBI:58885"/>
        <dbReference type="EC" id="2.7.7.9"/>
    </reaction>
</comment>
<keyword evidence="5" id="KW-0547">Nucleotide-binding</keyword>
<dbReference type="PANTHER" id="PTHR43197:SF1">
    <property type="entry name" value="UTP--GLUCOSE-1-PHOSPHATE URIDYLYLTRANSFERASE"/>
    <property type="match status" value="1"/>
</dbReference>
<protein>
    <recommendedName>
        <fullName evidence="2">UTP--glucose-1-phosphate uridylyltransferase</fullName>
        <ecNumber evidence="2">2.7.7.9</ecNumber>
    </recommendedName>
</protein>
<dbReference type="InterPro" id="IPR036554">
    <property type="entry name" value="GHMP_kinase_C_sf"/>
</dbReference>
<keyword evidence="3" id="KW-0808">Transferase</keyword>
<dbReference type="Pfam" id="PF00483">
    <property type="entry name" value="NTP_transferase"/>
    <property type="match status" value="1"/>
</dbReference>
<dbReference type="InterPro" id="IPR020568">
    <property type="entry name" value="Ribosomal_Su5_D2-typ_SF"/>
</dbReference>
<dbReference type="SUPFAM" id="SSF53448">
    <property type="entry name" value="Nucleotide-diphospho-sugar transferases"/>
    <property type="match status" value="1"/>
</dbReference>
<dbReference type="GO" id="GO:0006011">
    <property type="term" value="P:UDP-alpha-D-glucose metabolic process"/>
    <property type="evidence" value="ECO:0007669"/>
    <property type="project" value="InterPro"/>
</dbReference>
<dbReference type="Gene3D" id="3.30.70.890">
    <property type="entry name" value="GHMP kinase, C-terminal domain"/>
    <property type="match status" value="1"/>
</dbReference>
<evidence type="ECO:0000256" key="6">
    <source>
        <dbReference type="ARBA" id="ARBA00022840"/>
    </source>
</evidence>
<feature type="domain" description="Nucleotidyl transferase" evidence="9">
    <location>
        <begin position="373"/>
        <end position="611"/>
    </location>
</feature>
<dbReference type="GO" id="GO:0003983">
    <property type="term" value="F:UTP:glucose-1-phosphate uridylyltransferase activity"/>
    <property type="evidence" value="ECO:0007669"/>
    <property type="project" value="UniProtKB-EC"/>
</dbReference>
<dbReference type="PRINTS" id="PR00959">
    <property type="entry name" value="MEVGALKINASE"/>
</dbReference>
<evidence type="ECO:0000256" key="3">
    <source>
        <dbReference type="ARBA" id="ARBA00022679"/>
    </source>
</evidence>
<evidence type="ECO:0000256" key="1">
    <source>
        <dbReference type="ARBA" id="ARBA00006890"/>
    </source>
</evidence>
<gene>
    <name evidence="10" type="ORF">QSP1433_LOCUS6384</name>
</gene>
<dbReference type="InterPro" id="IPR014721">
    <property type="entry name" value="Ribsml_uS5_D2-typ_fold_subgr"/>
</dbReference>
<name>A0A7S2RRZ4_9STRA</name>
<evidence type="ECO:0000256" key="5">
    <source>
        <dbReference type="ARBA" id="ARBA00022741"/>
    </source>
</evidence>
<evidence type="ECO:0000256" key="4">
    <source>
        <dbReference type="ARBA" id="ARBA00022695"/>
    </source>
</evidence>
<dbReference type="EMBL" id="HBHK01010225">
    <property type="protein sequence ID" value="CAD9679001.1"/>
    <property type="molecule type" value="Transcribed_RNA"/>
</dbReference>
<keyword evidence="4" id="KW-0548">Nucleotidyltransferase</keyword>
<keyword evidence="6" id="KW-0067">ATP-binding</keyword>
<proteinExistence type="inferred from homology"/>
<evidence type="ECO:0000259" key="8">
    <source>
        <dbReference type="Pfam" id="PF00288"/>
    </source>
</evidence>
<dbReference type="InterPro" id="IPR005835">
    <property type="entry name" value="NTP_transferase_dom"/>
</dbReference>
<dbReference type="Gene3D" id="3.90.550.10">
    <property type="entry name" value="Spore Coat Polysaccharide Biosynthesis Protein SpsA, Chain A"/>
    <property type="match status" value="1"/>
</dbReference>
<dbReference type="AlphaFoldDB" id="A0A7S2RRZ4"/>